<keyword evidence="1" id="KW-0472">Membrane</keyword>
<evidence type="ECO:0000313" key="2">
    <source>
        <dbReference type="EMBL" id="SCC30006.1"/>
    </source>
</evidence>
<accession>A0A1C4DF96</accession>
<feature type="transmembrane region" description="Helical" evidence="1">
    <location>
        <begin position="83"/>
        <end position="103"/>
    </location>
</feature>
<reference evidence="2 3" key="1">
    <citation type="submission" date="2016-08" db="EMBL/GenBank/DDBJ databases">
        <authorList>
            <person name="Seilhamer J.J."/>
        </authorList>
    </citation>
    <scope>NUCLEOTIDE SEQUENCE [LARGE SCALE GENOMIC DNA]</scope>
    <source>
        <strain evidence="2 3">IEBC_T61001</strain>
    </source>
</reference>
<keyword evidence="1" id="KW-0812">Transmembrane</keyword>
<name>A0A1C4DF96_BACTU</name>
<dbReference type="EMBL" id="FMBI01000028">
    <property type="protein sequence ID" value="SCC30006.1"/>
    <property type="molecule type" value="Genomic_DNA"/>
</dbReference>
<evidence type="ECO:0000256" key="1">
    <source>
        <dbReference type="SAM" id="Phobius"/>
    </source>
</evidence>
<proteinExistence type="predicted"/>
<dbReference type="Proteomes" id="UP000195991">
    <property type="component" value="Unassembled WGS sequence"/>
</dbReference>
<dbReference type="AlphaFoldDB" id="A0A1C4DF96"/>
<organism evidence="2 3">
    <name type="scientific">Bacillus thuringiensis</name>
    <dbReference type="NCBI Taxonomy" id="1428"/>
    <lineage>
        <taxon>Bacteria</taxon>
        <taxon>Bacillati</taxon>
        <taxon>Bacillota</taxon>
        <taxon>Bacilli</taxon>
        <taxon>Bacillales</taxon>
        <taxon>Bacillaceae</taxon>
        <taxon>Bacillus</taxon>
        <taxon>Bacillus cereus group</taxon>
    </lineage>
</organism>
<keyword evidence="1" id="KW-1133">Transmembrane helix</keyword>
<evidence type="ECO:0000313" key="3">
    <source>
        <dbReference type="Proteomes" id="UP000195991"/>
    </source>
</evidence>
<sequence length="139" mass="16173">MADYFYMGISKRELKKEIEKTLTKCKIEVTNLGIENMEIEDLKLLNAFIKSKAEQIKATQIYTAKLAFGIGIITLMMKEILNVSPILGMFILFLIFISMSVCFRSDEKIFRKKVQAFYYLSNLLDLYIQETEKCIQSNK</sequence>
<protein>
    <submittedName>
        <fullName evidence="2">Uncharacterized protein</fullName>
    </submittedName>
</protein>
<gene>
    <name evidence="2" type="ORF">BTT61001_02379</name>
</gene>